<evidence type="ECO:0000313" key="3">
    <source>
        <dbReference type="Proteomes" id="UP000054047"/>
    </source>
</evidence>
<reference evidence="2 3" key="1">
    <citation type="submission" date="2013-12" db="EMBL/GenBank/DDBJ databases">
        <title>Draft genome of the parsitic nematode Ancylostoma duodenale.</title>
        <authorList>
            <person name="Mitreva M."/>
        </authorList>
    </citation>
    <scope>NUCLEOTIDE SEQUENCE [LARGE SCALE GENOMIC DNA]</scope>
    <source>
        <strain evidence="2 3">Zhejiang</strain>
    </source>
</reference>
<gene>
    <name evidence="2" type="ORF">ANCDUO_15313</name>
</gene>
<sequence>MAVTRKTASNARTSKTDSQPTIQPTANTFATGPDKNEVIERLQSILAHKAPEALPLLDQLIQLLKPDPRELIESEKRTKSIVIAGIAEPEGVSDPFQRLAHTKAETCKVLSALGVEARPTEVYRMGDFTEGKARLIKCVLPSESFFRKALRNAPTLRHIHGFDHIYVRRSFTREQREKEKELRRQARKLNTTKHERAQW</sequence>
<feature type="region of interest" description="Disordered" evidence="1">
    <location>
        <begin position="176"/>
        <end position="199"/>
    </location>
</feature>
<feature type="compositionally biased region" description="Polar residues" evidence="1">
    <location>
        <begin position="1"/>
        <end position="30"/>
    </location>
</feature>
<dbReference type="OrthoDB" id="5891400at2759"/>
<feature type="region of interest" description="Disordered" evidence="1">
    <location>
        <begin position="1"/>
        <end position="33"/>
    </location>
</feature>
<keyword evidence="3" id="KW-1185">Reference proteome</keyword>
<dbReference type="Proteomes" id="UP000054047">
    <property type="component" value="Unassembled WGS sequence"/>
</dbReference>
<dbReference type="EMBL" id="KN738941">
    <property type="protein sequence ID" value="KIH54541.1"/>
    <property type="molecule type" value="Genomic_DNA"/>
</dbReference>
<evidence type="ECO:0000256" key="1">
    <source>
        <dbReference type="SAM" id="MobiDB-lite"/>
    </source>
</evidence>
<protein>
    <submittedName>
        <fullName evidence="2">Uncharacterized protein</fullName>
    </submittedName>
</protein>
<accession>A0A0C2GC46</accession>
<dbReference type="AlphaFoldDB" id="A0A0C2GC46"/>
<evidence type="ECO:0000313" key="2">
    <source>
        <dbReference type="EMBL" id="KIH54541.1"/>
    </source>
</evidence>
<name>A0A0C2GC46_9BILA</name>
<organism evidence="2 3">
    <name type="scientific">Ancylostoma duodenale</name>
    <dbReference type="NCBI Taxonomy" id="51022"/>
    <lineage>
        <taxon>Eukaryota</taxon>
        <taxon>Metazoa</taxon>
        <taxon>Ecdysozoa</taxon>
        <taxon>Nematoda</taxon>
        <taxon>Chromadorea</taxon>
        <taxon>Rhabditida</taxon>
        <taxon>Rhabditina</taxon>
        <taxon>Rhabditomorpha</taxon>
        <taxon>Strongyloidea</taxon>
        <taxon>Ancylostomatidae</taxon>
        <taxon>Ancylostomatinae</taxon>
        <taxon>Ancylostoma</taxon>
    </lineage>
</organism>
<proteinExistence type="predicted"/>